<dbReference type="EMBL" id="CAEKKB010000007">
    <property type="protein sequence ID" value="CAB4316891.1"/>
    <property type="molecule type" value="Genomic_DNA"/>
</dbReference>
<keyword evidence="5" id="KW-1185">Reference proteome</keyword>
<proteinExistence type="predicted"/>
<feature type="region of interest" description="Disordered" evidence="1">
    <location>
        <begin position="49"/>
        <end position="80"/>
    </location>
</feature>
<dbReference type="EMBL" id="CAEKDK010000007">
    <property type="protein sequence ID" value="CAB4286522.1"/>
    <property type="molecule type" value="Genomic_DNA"/>
</dbReference>
<sequence length="116" mass="12813">MIDKELEVADDLGDSQISEKFSIAIDSSILQNQNGRSQGAQELQKRLKNLRSIKLSKSPSLKSSRRRARQRSNNHHVCSDAASSAAQSISSDMSTCFDTSTENLQAKFNKNNNKAV</sequence>
<gene>
    <name evidence="2" type="ORF">CURHAP_LOCUS43905</name>
    <name evidence="3" type="ORF">ORAREDHAP_LOCUS43342</name>
</gene>
<dbReference type="Proteomes" id="UP000507245">
    <property type="component" value="Unassembled WGS sequence"/>
</dbReference>
<evidence type="ECO:0000256" key="1">
    <source>
        <dbReference type="SAM" id="MobiDB-lite"/>
    </source>
</evidence>
<evidence type="ECO:0000313" key="2">
    <source>
        <dbReference type="EMBL" id="CAB4286522.1"/>
    </source>
</evidence>
<reference evidence="5" key="1">
    <citation type="journal article" date="2020" name="Genome Biol.">
        <title>Gamete binning: chromosome-level and haplotype-resolved genome assembly enabled by high-throughput single-cell sequencing of gamete genomes.</title>
        <authorList>
            <person name="Campoy J.A."/>
            <person name="Sun H."/>
            <person name="Goel M."/>
            <person name="Jiao W.-B."/>
            <person name="Folz-Donahue K."/>
            <person name="Wang N."/>
            <person name="Rubio M."/>
            <person name="Liu C."/>
            <person name="Kukat C."/>
            <person name="Ruiz D."/>
            <person name="Huettel B."/>
            <person name="Schneeberger K."/>
        </authorList>
    </citation>
    <scope>NUCLEOTIDE SEQUENCE [LARGE SCALE GENOMIC DNA]</scope>
    <source>
        <strain evidence="5">cv. Rojo Pasion</strain>
    </source>
</reference>
<dbReference type="AlphaFoldDB" id="A0A6J5XUQ7"/>
<feature type="compositionally biased region" description="Basic residues" evidence="1">
    <location>
        <begin position="63"/>
        <end position="74"/>
    </location>
</feature>
<name>A0A6J5XUQ7_PRUAR</name>
<accession>A0A6J5XUQ7</accession>
<protein>
    <submittedName>
        <fullName evidence="3">Uncharacterized protein</fullName>
    </submittedName>
</protein>
<feature type="compositionally biased region" description="Low complexity" evidence="1">
    <location>
        <begin position="52"/>
        <end position="62"/>
    </location>
</feature>
<organism evidence="3 5">
    <name type="scientific">Prunus armeniaca</name>
    <name type="common">Apricot</name>
    <name type="synonym">Armeniaca vulgaris</name>
    <dbReference type="NCBI Taxonomy" id="36596"/>
    <lineage>
        <taxon>Eukaryota</taxon>
        <taxon>Viridiplantae</taxon>
        <taxon>Streptophyta</taxon>
        <taxon>Embryophyta</taxon>
        <taxon>Tracheophyta</taxon>
        <taxon>Spermatophyta</taxon>
        <taxon>Magnoliopsida</taxon>
        <taxon>eudicotyledons</taxon>
        <taxon>Gunneridae</taxon>
        <taxon>Pentapetalae</taxon>
        <taxon>rosids</taxon>
        <taxon>fabids</taxon>
        <taxon>Rosales</taxon>
        <taxon>Rosaceae</taxon>
        <taxon>Amygdaloideae</taxon>
        <taxon>Amygdaleae</taxon>
        <taxon>Prunus</taxon>
    </lineage>
</organism>
<evidence type="ECO:0000313" key="5">
    <source>
        <dbReference type="Proteomes" id="UP000507245"/>
    </source>
</evidence>
<evidence type="ECO:0000313" key="4">
    <source>
        <dbReference type="Proteomes" id="UP000507222"/>
    </source>
</evidence>
<reference evidence="3 4" key="2">
    <citation type="submission" date="2020-05" db="EMBL/GenBank/DDBJ databases">
        <authorList>
            <person name="Campoy J."/>
            <person name="Schneeberger K."/>
            <person name="Spophaly S."/>
        </authorList>
    </citation>
    <scope>NUCLEOTIDE SEQUENCE [LARGE SCALE GENOMIC DNA]</scope>
    <source>
        <strain evidence="3">PruArmRojPasFocal</strain>
    </source>
</reference>
<dbReference type="Proteomes" id="UP000507222">
    <property type="component" value="Unassembled WGS sequence"/>
</dbReference>
<evidence type="ECO:0000313" key="3">
    <source>
        <dbReference type="EMBL" id="CAB4316891.1"/>
    </source>
</evidence>